<feature type="chain" id="PRO_5012668740" evidence="1">
    <location>
        <begin position="23"/>
        <end position="83"/>
    </location>
</feature>
<sequence length="83" mass="9268">MINIIFFVILCSLNLFTSMAKGNMLQALPIRQRTKLHTTNANSTLCLNEKIAKPKYAKTQVSAIKDNVLIVCCIVICVTVDRL</sequence>
<evidence type="ECO:0000256" key="1">
    <source>
        <dbReference type="SAM" id="SignalP"/>
    </source>
</evidence>
<dbReference type="EMBL" id="GFTR01000981">
    <property type="protein sequence ID" value="JAW15445.1"/>
    <property type="molecule type" value="Transcribed_RNA"/>
</dbReference>
<organism evidence="2">
    <name type="scientific">Panstrongylus lignarius</name>
    <dbReference type="NCBI Taxonomy" id="156445"/>
    <lineage>
        <taxon>Eukaryota</taxon>
        <taxon>Metazoa</taxon>
        <taxon>Ecdysozoa</taxon>
        <taxon>Arthropoda</taxon>
        <taxon>Hexapoda</taxon>
        <taxon>Insecta</taxon>
        <taxon>Pterygota</taxon>
        <taxon>Neoptera</taxon>
        <taxon>Paraneoptera</taxon>
        <taxon>Hemiptera</taxon>
        <taxon>Heteroptera</taxon>
        <taxon>Panheteroptera</taxon>
        <taxon>Cimicomorpha</taxon>
        <taxon>Reduviidae</taxon>
        <taxon>Triatominae</taxon>
        <taxon>Panstrongylus</taxon>
    </lineage>
</organism>
<feature type="signal peptide" evidence="1">
    <location>
        <begin position="1"/>
        <end position="22"/>
    </location>
</feature>
<proteinExistence type="predicted"/>
<accession>A0A224XSE0</accession>
<evidence type="ECO:0000313" key="2">
    <source>
        <dbReference type="EMBL" id="JAW15445.1"/>
    </source>
</evidence>
<dbReference type="AlphaFoldDB" id="A0A224XSE0"/>
<reference evidence="2" key="1">
    <citation type="journal article" date="2018" name="PLoS Negl. Trop. Dis.">
        <title>An insight into the salivary gland and fat body transcriptome of Panstrongylus lignarius (Hemiptera: Heteroptera), the main vector of Chagas disease in Peru.</title>
        <authorList>
            <person name="Nevoa J.C."/>
            <person name="Mendes M.T."/>
            <person name="da Silva M.V."/>
            <person name="Soares S.C."/>
            <person name="Oliveira C.J.F."/>
            <person name="Ribeiro J.M.C."/>
        </authorList>
    </citation>
    <scope>NUCLEOTIDE SEQUENCE</scope>
</reference>
<keyword evidence="1" id="KW-0732">Signal</keyword>
<protein>
    <submittedName>
        <fullName evidence="2">Putative secreted protein</fullName>
    </submittedName>
</protein>
<name>A0A224XSE0_9HEMI</name>